<dbReference type="EMBL" id="KB445795">
    <property type="protein sequence ID" value="EMD37999.1"/>
    <property type="molecule type" value="Genomic_DNA"/>
</dbReference>
<dbReference type="GO" id="GO:0004671">
    <property type="term" value="F:protein C-terminal S-isoprenylcysteine carboxyl O-methyltransferase activity"/>
    <property type="evidence" value="ECO:0007669"/>
    <property type="project" value="UniProtKB-EC"/>
</dbReference>
<evidence type="ECO:0000256" key="5">
    <source>
        <dbReference type="RuleBase" id="RU362022"/>
    </source>
</evidence>
<evidence type="ECO:0000256" key="1">
    <source>
        <dbReference type="ARBA" id="ARBA00004141"/>
    </source>
</evidence>
<accession>M2PNK5</accession>
<keyword evidence="5" id="KW-0256">Endoplasmic reticulum</keyword>
<dbReference type="GO" id="GO:0032259">
    <property type="term" value="P:methylation"/>
    <property type="evidence" value="ECO:0007669"/>
    <property type="project" value="UniProtKB-KW"/>
</dbReference>
<dbReference type="STRING" id="914234.M2PNK5"/>
<dbReference type="Pfam" id="PF04140">
    <property type="entry name" value="ICMT"/>
    <property type="match status" value="1"/>
</dbReference>
<reference evidence="6 7" key="1">
    <citation type="journal article" date="2012" name="Proc. Natl. Acad. Sci. U.S.A.">
        <title>Comparative genomics of Ceriporiopsis subvermispora and Phanerochaete chrysosporium provide insight into selective ligninolysis.</title>
        <authorList>
            <person name="Fernandez-Fueyo E."/>
            <person name="Ruiz-Duenas F.J."/>
            <person name="Ferreira P."/>
            <person name="Floudas D."/>
            <person name="Hibbett D.S."/>
            <person name="Canessa P."/>
            <person name="Larrondo L.F."/>
            <person name="James T.Y."/>
            <person name="Seelenfreund D."/>
            <person name="Lobos S."/>
            <person name="Polanco R."/>
            <person name="Tello M."/>
            <person name="Honda Y."/>
            <person name="Watanabe T."/>
            <person name="Watanabe T."/>
            <person name="Ryu J.S."/>
            <person name="Kubicek C.P."/>
            <person name="Schmoll M."/>
            <person name="Gaskell J."/>
            <person name="Hammel K.E."/>
            <person name="St John F.J."/>
            <person name="Vanden Wymelenberg A."/>
            <person name="Sabat G."/>
            <person name="Splinter BonDurant S."/>
            <person name="Syed K."/>
            <person name="Yadav J.S."/>
            <person name="Doddapaneni H."/>
            <person name="Subramanian V."/>
            <person name="Lavin J.L."/>
            <person name="Oguiza J.A."/>
            <person name="Perez G."/>
            <person name="Pisabarro A.G."/>
            <person name="Ramirez L."/>
            <person name="Santoyo F."/>
            <person name="Master E."/>
            <person name="Coutinho P.M."/>
            <person name="Henrissat B."/>
            <person name="Lombard V."/>
            <person name="Magnuson J.K."/>
            <person name="Kuees U."/>
            <person name="Hori C."/>
            <person name="Igarashi K."/>
            <person name="Samejima M."/>
            <person name="Held B.W."/>
            <person name="Barry K.W."/>
            <person name="LaButti K.M."/>
            <person name="Lapidus A."/>
            <person name="Lindquist E.A."/>
            <person name="Lucas S.M."/>
            <person name="Riley R."/>
            <person name="Salamov A.A."/>
            <person name="Hoffmeister D."/>
            <person name="Schwenk D."/>
            <person name="Hadar Y."/>
            <person name="Yarden O."/>
            <person name="de Vries R.P."/>
            <person name="Wiebenga A."/>
            <person name="Stenlid J."/>
            <person name="Eastwood D."/>
            <person name="Grigoriev I.V."/>
            <person name="Berka R.M."/>
            <person name="Blanchette R.A."/>
            <person name="Kersten P."/>
            <person name="Martinez A.T."/>
            <person name="Vicuna R."/>
            <person name="Cullen D."/>
        </authorList>
    </citation>
    <scope>NUCLEOTIDE SEQUENCE [LARGE SCALE GENOMIC DNA]</scope>
    <source>
        <strain evidence="6 7">B</strain>
    </source>
</reference>
<evidence type="ECO:0000313" key="7">
    <source>
        <dbReference type="Proteomes" id="UP000016930"/>
    </source>
</evidence>
<keyword evidence="3" id="KW-1133">Transmembrane helix</keyword>
<dbReference type="OrthoDB" id="422086at2759"/>
<keyword evidence="5" id="KW-0949">S-adenosyl-L-methionine</keyword>
<keyword evidence="5" id="KW-0808">Transferase</keyword>
<name>M2PNK5_CERS8</name>
<dbReference type="AlphaFoldDB" id="M2PNK5"/>
<keyword evidence="5" id="KW-0489">Methyltransferase</keyword>
<dbReference type="GO" id="GO:0005789">
    <property type="term" value="C:endoplasmic reticulum membrane"/>
    <property type="evidence" value="ECO:0007669"/>
    <property type="project" value="UniProtKB-SubCell"/>
</dbReference>
<dbReference type="EC" id="2.1.1.100" evidence="5"/>
<comment type="catalytic activity">
    <reaction evidence="5">
        <text>[protein]-C-terminal S-[(2E,6E)-farnesyl]-L-cysteine + S-adenosyl-L-methionine = [protein]-C-terminal S-[(2E,6E)-farnesyl]-L-cysteine methyl ester + S-adenosyl-L-homocysteine</text>
        <dbReference type="Rhea" id="RHEA:21672"/>
        <dbReference type="Rhea" id="RHEA-COMP:12125"/>
        <dbReference type="Rhea" id="RHEA-COMP:12126"/>
        <dbReference type="ChEBI" id="CHEBI:57856"/>
        <dbReference type="ChEBI" id="CHEBI:59789"/>
        <dbReference type="ChEBI" id="CHEBI:90510"/>
        <dbReference type="ChEBI" id="CHEBI:90511"/>
        <dbReference type="EC" id="2.1.1.100"/>
    </reaction>
</comment>
<protein>
    <recommendedName>
        <fullName evidence="5">Protein-S-isoprenylcysteine O-methyltransferase</fullName>
        <ecNumber evidence="5">2.1.1.100</ecNumber>
    </recommendedName>
</protein>
<dbReference type="Proteomes" id="UP000016930">
    <property type="component" value="Unassembled WGS sequence"/>
</dbReference>
<dbReference type="PANTHER" id="PTHR12714">
    <property type="entry name" value="PROTEIN-S ISOPRENYLCYSTEINE O-METHYLTRANSFERASE"/>
    <property type="match status" value="1"/>
</dbReference>
<gene>
    <name evidence="6" type="ORF">CERSUDRAFT_113114</name>
</gene>
<dbReference type="PANTHER" id="PTHR12714:SF9">
    <property type="entry name" value="PROTEIN-S-ISOPRENYLCYSTEINE O-METHYLTRANSFERASE"/>
    <property type="match status" value="1"/>
</dbReference>
<comment type="subcellular location">
    <subcellularLocation>
        <location evidence="5">Endoplasmic reticulum membrane</location>
        <topology evidence="5">Multi-pass membrane protein</topology>
    </subcellularLocation>
    <subcellularLocation>
        <location evidence="1">Membrane</location>
        <topology evidence="1">Multi-pass membrane protein</topology>
    </subcellularLocation>
</comment>
<proteinExistence type="inferred from homology"/>
<dbReference type="Gene3D" id="1.20.120.1630">
    <property type="match status" value="1"/>
</dbReference>
<organism evidence="6 7">
    <name type="scientific">Ceriporiopsis subvermispora (strain B)</name>
    <name type="common">White-rot fungus</name>
    <name type="synonym">Gelatoporia subvermispora</name>
    <dbReference type="NCBI Taxonomy" id="914234"/>
    <lineage>
        <taxon>Eukaryota</taxon>
        <taxon>Fungi</taxon>
        <taxon>Dikarya</taxon>
        <taxon>Basidiomycota</taxon>
        <taxon>Agaricomycotina</taxon>
        <taxon>Agaricomycetes</taxon>
        <taxon>Polyporales</taxon>
        <taxon>Gelatoporiaceae</taxon>
        <taxon>Gelatoporia</taxon>
    </lineage>
</organism>
<dbReference type="InterPro" id="IPR007269">
    <property type="entry name" value="ICMT_MeTrfase"/>
</dbReference>
<keyword evidence="7" id="KW-1185">Reference proteome</keyword>
<evidence type="ECO:0000313" key="6">
    <source>
        <dbReference type="EMBL" id="EMD37999.1"/>
    </source>
</evidence>
<keyword evidence="2" id="KW-0812">Transmembrane</keyword>
<evidence type="ECO:0000256" key="3">
    <source>
        <dbReference type="ARBA" id="ARBA00022989"/>
    </source>
</evidence>
<evidence type="ECO:0000256" key="4">
    <source>
        <dbReference type="ARBA" id="ARBA00023136"/>
    </source>
</evidence>
<comment type="similarity">
    <text evidence="5">Belongs to the class VI-like SAM-binding methyltransferase superfamily. Isoprenylcysteine carboxyl methyltransferase family.</text>
</comment>
<dbReference type="HOGENOM" id="CLU_065200_6_0_1"/>
<keyword evidence="4" id="KW-0472">Membrane</keyword>
<evidence type="ECO:0000256" key="2">
    <source>
        <dbReference type="ARBA" id="ARBA00022692"/>
    </source>
</evidence>
<sequence length="286" mass="31674">MPLQLHPSVDCHMASHTVFRCSVYMKLRETACRTHLDAMSLLTPVLNTPLLKIPIVIARASIIDASCSPPPTPPAKVEEASRFGEEDLLLRIGGPKLAVAMRIVSWMSSICEAVAVAAAHLPSEFSSTVLSALSFRPGSEAYTLYISPQWILGVSLVYIGGLTRIACHNTLGKYFTWNLAVRDDHKLITSGLYSIVRHPAYTGMLLIGAGNLLCMTADGSWWKESGLLDTPVGSFLRPAWIAYWIVIPFLVARRAPMEDVVLSKEFGDEWKAWAKRTPYRLIPFIY</sequence>